<dbReference type="EMBL" id="LT629710">
    <property type="protein sequence ID" value="SDO24294.1"/>
    <property type="molecule type" value="Genomic_DNA"/>
</dbReference>
<comment type="subcellular location">
    <subcellularLocation>
        <location evidence="1 9">Cell membrane</location>
        <topology evidence="1 9">Multi-pass membrane protein</topology>
    </subcellularLocation>
</comment>
<dbReference type="GO" id="GO:0048472">
    <property type="term" value="F:threonine-phosphate decarboxylase activity"/>
    <property type="evidence" value="ECO:0007669"/>
    <property type="project" value="InterPro"/>
</dbReference>
<evidence type="ECO:0000256" key="9">
    <source>
        <dbReference type="HAMAP-Rule" id="MF_00024"/>
    </source>
</evidence>
<comment type="pathway">
    <text evidence="2 9">Cofactor biosynthesis; adenosylcobalamin biosynthesis.</text>
</comment>
<dbReference type="PANTHER" id="PTHR34308:SF1">
    <property type="entry name" value="COBALAMIN BIOSYNTHESIS PROTEIN CBIB"/>
    <property type="match status" value="1"/>
</dbReference>
<keyword evidence="7 9" id="KW-1133">Transmembrane helix</keyword>
<evidence type="ECO:0000313" key="11">
    <source>
        <dbReference type="Proteomes" id="UP000198741"/>
    </source>
</evidence>
<comment type="function">
    <text evidence="9">Converts cobyric acid to cobinamide by the addition of aminopropanol on the F carboxylic group.</text>
</comment>
<feature type="transmembrane region" description="Helical" evidence="9">
    <location>
        <begin position="291"/>
        <end position="311"/>
    </location>
</feature>
<evidence type="ECO:0000313" key="10">
    <source>
        <dbReference type="EMBL" id="SDO24294.1"/>
    </source>
</evidence>
<comment type="caution">
    <text evidence="9">Lacks conserved residue(s) required for the propagation of feature annotation.</text>
</comment>
<evidence type="ECO:0000256" key="6">
    <source>
        <dbReference type="ARBA" id="ARBA00022692"/>
    </source>
</evidence>
<proteinExistence type="inferred from homology"/>
<dbReference type="STRING" id="1090615.SAMN04515671_0275"/>
<keyword evidence="8 9" id="KW-0472">Membrane</keyword>
<dbReference type="InterPro" id="IPR004485">
    <property type="entry name" value="Cobalamin_biosynth_CobD/CbiB"/>
</dbReference>
<dbReference type="NCBIfam" id="NF002276">
    <property type="entry name" value="PRK01209.1-4"/>
    <property type="match status" value="1"/>
</dbReference>
<name>A0A1H0HYT5_9ACTN</name>
<organism evidence="10 11">
    <name type="scientific">Nakamurella panacisegetis</name>
    <dbReference type="NCBI Taxonomy" id="1090615"/>
    <lineage>
        <taxon>Bacteria</taxon>
        <taxon>Bacillati</taxon>
        <taxon>Actinomycetota</taxon>
        <taxon>Actinomycetes</taxon>
        <taxon>Nakamurellales</taxon>
        <taxon>Nakamurellaceae</taxon>
        <taxon>Nakamurella</taxon>
    </lineage>
</organism>
<sequence>MTTSRARSVGLLAGVLADRLLGDPRRFHPVAGFGRLAAGLEQIDYRDARTAGVLHVGLLVGGTALLGRTLERSAARPVTRAVVTAAATFAVLGGRSLQREALTISGRLRSGELEAARLQITHLVGRDPSRLDAAQITRATIESVAENTADAVVSPLFWGAMAGMPGLLAYRAANTLDAMIGHHRPRYENYGWAAARLDDVLNFVPARLCVVVVALCAPVVGGRPMDALRAARRDGPGHPSPNAGPVEAAFAGALGITLGGVNVYAGRVEDRGTLGDGPPPEVPDIARVARLSAAVTLVTSISAAMLGSAIGSRRSRRRRPRPWRRR</sequence>
<evidence type="ECO:0000256" key="8">
    <source>
        <dbReference type="ARBA" id="ARBA00023136"/>
    </source>
</evidence>
<dbReference type="Pfam" id="PF03186">
    <property type="entry name" value="CobD_Cbib"/>
    <property type="match status" value="1"/>
</dbReference>
<gene>
    <name evidence="9" type="primary">cobD</name>
    <name evidence="10" type="ORF">SAMN04515671_0275</name>
</gene>
<dbReference type="AlphaFoldDB" id="A0A1H0HYT5"/>
<accession>A0A1H0HYT5</accession>
<keyword evidence="4 9" id="KW-1003">Cell membrane</keyword>
<keyword evidence="11" id="KW-1185">Reference proteome</keyword>
<protein>
    <recommendedName>
        <fullName evidence="9">Cobalamin biosynthesis protein CobD</fullName>
    </recommendedName>
</protein>
<keyword evidence="6 9" id="KW-0812">Transmembrane</keyword>
<reference evidence="10 11" key="1">
    <citation type="submission" date="2016-10" db="EMBL/GenBank/DDBJ databases">
        <authorList>
            <person name="de Groot N.N."/>
        </authorList>
    </citation>
    <scope>NUCLEOTIDE SEQUENCE [LARGE SCALE GENOMIC DNA]</scope>
    <source>
        <strain evidence="11">P4-7,KCTC 19426,CECT 7604</strain>
    </source>
</reference>
<evidence type="ECO:0000256" key="5">
    <source>
        <dbReference type="ARBA" id="ARBA00022573"/>
    </source>
</evidence>
<dbReference type="Proteomes" id="UP000198741">
    <property type="component" value="Chromosome I"/>
</dbReference>
<dbReference type="OrthoDB" id="9811967at2"/>
<comment type="similarity">
    <text evidence="3 9">Belongs to the CobD/CbiB family.</text>
</comment>
<evidence type="ECO:0000256" key="3">
    <source>
        <dbReference type="ARBA" id="ARBA00006263"/>
    </source>
</evidence>
<evidence type="ECO:0000256" key="2">
    <source>
        <dbReference type="ARBA" id="ARBA00004953"/>
    </source>
</evidence>
<evidence type="ECO:0000256" key="4">
    <source>
        <dbReference type="ARBA" id="ARBA00022475"/>
    </source>
</evidence>
<dbReference type="UniPathway" id="UPA00148"/>
<keyword evidence="5 9" id="KW-0169">Cobalamin biosynthesis</keyword>
<dbReference type="HAMAP" id="MF_00024">
    <property type="entry name" value="CobD_CbiB"/>
    <property type="match status" value="1"/>
</dbReference>
<evidence type="ECO:0000256" key="7">
    <source>
        <dbReference type="ARBA" id="ARBA00022989"/>
    </source>
</evidence>
<dbReference type="NCBIfam" id="TIGR00380">
    <property type="entry name" value="cobal_cbiB"/>
    <property type="match status" value="1"/>
</dbReference>
<dbReference type="PANTHER" id="PTHR34308">
    <property type="entry name" value="COBALAMIN BIOSYNTHESIS PROTEIN CBIB"/>
    <property type="match status" value="1"/>
</dbReference>
<dbReference type="GO" id="GO:0015420">
    <property type="term" value="F:ABC-type vitamin B12 transporter activity"/>
    <property type="evidence" value="ECO:0007669"/>
    <property type="project" value="UniProtKB-UniRule"/>
</dbReference>
<dbReference type="GO" id="GO:0005886">
    <property type="term" value="C:plasma membrane"/>
    <property type="evidence" value="ECO:0007669"/>
    <property type="project" value="UniProtKB-SubCell"/>
</dbReference>
<dbReference type="GO" id="GO:0009236">
    <property type="term" value="P:cobalamin biosynthetic process"/>
    <property type="evidence" value="ECO:0007669"/>
    <property type="project" value="UniProtKB-UniRule"/>
</dbReference>
<dbReference type="RefSeq" id="WP_090474205.1">
    <property type="nucleotide sequence ID" value="NZ_LT629710.1"/>
</dbReference>
<evidence type="ECO:0000256" key="1">
    <source>
        <dbReference type="ARBA" id="ARBA00004651"/>
    </source>
</evidence>